<dbReference type="InterPro" id="IPR050504">
    <property type="entry name" value="IgSF_BTN/MOG"/>
</dbReference>
<evidence type="ECO:0000256" key="5">
    <source>
        <dbReference type="ARBA" id="ARBA00022989"/>
    </source>
</evidence>
<proteinExistence type="inferred from homology"/>
<dbReference type="PRINTS" id="PR01407">
    <property type="entry name" value="BUTYPHLNCDUF"/>
</dbReference>
<dbReference type="GO" id="GO:0009897">
    <property type="term" value="C:external side of plasma membrane"/>
    <property type="evidence" value="ECO:0007669"/>
    <property type="project" value="TreeGrafter"/>
</dbReference>
<dbReference type="SUPFAM" id="SSF49899">
    <property type="entry name" value="Concanavalin A-like lectins/glucanases"/>
    <property type="match status" value="1"/>
</dbReference>
<dbReference type="GO" id="GO:1903037">
    <property type="term" value="P:regulation of leukocyte cell-cell adhesion"/>
    <property type="evidence" value="ECO:0007669"/>
    <property type="project" value="UniProtKB-ARBA"/>
</dbReference>
<keyword evidence="6 11" id="KW-0472">Membrane</keyword>
<dbReference type="SMART" id="SM00409">
    <property type="entry name" value="IG"/>
    <property type="match status" value="1"/>
</dbReference>
<evidence type="ECO:0000256" key="2">
    <source>
        <dbReference type="ARBA" id="ARBA00007591"/>
    </source>
</evidence>
<evidence type="ECO:0000256" key="6">
    <source>
        <dbReference type="ARBA" id="ARBA00023136"/>
    </source>
</evidence>
<keyword evidence="15" id="KW-1185">Reference proteome</keyword>
<feature type="domain" description="B30.2/SPRY" evidence="12">
    <location>
        <begin position="336"/>
        <end position="532"/>
    </location>
</feature>
<evidence type="ECO:0000256" key="9">
    <source>
        <dbReference type="ARBA" id="ARBA00023319"/>
    </source>
</evidence>
<dbReference type="SUPFAM" id="SSF48726">
    <property type="entry name" value="Immunoglobulin"/>
    <property type="match status" value="2"/>
</dbReference>
<feature type="domain" description="Ig-like" evidence="13">
    <location>
        <begin position="50"/>
        <end position="146"/>
    </location>
</feature>
<evidence type="ECO:0000259" key="13">
    <source>
        <dbReference type="PROSITE" id="PS50835"/>
    </source>
</evidence>
<dbReference type="InterPro" id="IPR013320">
    <property type="entry name" value="ConA-like_dom_sf"/>
</dbReference>
<comment type="similarity">
    <text evidence="2">Belongs to the immunoglobulin superfamily. BTN/MOG family.</text>
</comment>
<dbReference type="InterPro" id="IPR013783">
    <property type="entry name" value="Ig-like_fold"/>
</dbReference>
<dbReference type="InterPro" id="IPR007110">
    <property type="entry name" value="Ig-like_dom"/>
</dbReference>
<dbReference type="PROSITE" id="PS50188">
    <property type="entry name" value="B302_SPRY"/>
    <property type="match status" value="1"/>
</dbReference>
<name>A0A8B9BN70_9AVES</name>
<evidence type="ECO:0000259" key="12">
    <source>
        <dbReference type="PROSITE" id="PS50188"/>
    </source>
</evidence>
<reference evidence="14" key="2">
    <citation type="submission" date="2025-09" db="UniProtKB">
        <authorList>
            <consortium name="Ensembl"/>
        </authorList>
    </citation>
    <scope>IDENTIFICATION</scope>
</reference>
<evidence type="ECO:0000313" key="15">
    <source>
        <dbReference type="Proteomes" id="UP000694426"/>
    </source>
</evidence>
<dbReference type="Ensembl" id="ENSABRT00000010007.1">
    <property type="protein sequence ID" value="ENSABRP00000006946.1"/>
    <property type="gene ID" value="ENSABRG00000006395.1"/>
</dbReference>
<evidence type="ECO:0000256" key="10">
    <source>
        <dbReference type="ARBA" id="ARBA00038221"/>
    </source>
</evidence>
<dbReference type="GeneTree" id="ENSGT01120000271914"/>
<feature type="domain" description="Ig-like" evidence="13">
    <location>
        <begin position="168"/>
        <end position="243"/>
    </location>
</feature>
<dbReference type="GO" id="GO:0005102">
    <property type="term" value="F:signaling receptor binding"/>
    <property type="evidence" value="ECO:0007669"/>
    <property type="project" value="TreeGrafter"/>
</dbReference>
<dbReference type="GO" id="GO:0042110">
    <property type="term" value="P:T cell activation"/>
    <property type="evidence" value="ECO:0007669"/>
    <property type="project" value="UniProtKB-ARBA"/>
</dbReference>
<dbReference type="Pfam" id="PF22705">
    <property type="entry name" value="C2-set_3"/>
    <property type="match status" value="1"/>
</dbReference>
<dbReference type="InterPro" id="IPR003877">
    <property type="entry name" value="SPRY_dom"/>
</dbReference>
<dbReference type="GO" id="GO:0050852">
    <property type="term" value="P:T cell receptor signaling pathway"/>
    <property type="evidence" value="ECO:0007669"/>
    <property type="project" value="TreeGrafter"/>
</dbReference>
<evidence type="ECO:0000256" key="7">
    <source>
        <dbReference type="ARBA" id="ARBA00023157"/>
    </source>
</evidence>
<dbReference type="PROSITE" id="PS50835">
    <property type="entry name" value="IG_LIKE"/>
    <property type="match status" value="2"/>
</dbReference>
<dbReference type="InterPro" id="IPR003879">
    <property type="entry name" value="Butyrophylin_SPRY"/>
</dbReference>
<evidence type="ECO:0000256" key="8">
    <source>
        <dbReference type="ARBA" id="ARBA00023180"/>
    </source>
</evidence>
<keyword evidence="5 11" id="KW-1133">Transmembrane helix</keyword>
<dbReference type="InterPro" id="IPR001870">
    <property type="entry name" value="B30.2/SPRY"/>
</dbReference>
<keyword evidence="3 11" id="KW-0812">Transmembrane</keyword>
<evidence type="ECO:0000256" key="3">
    <source>
        <dbReference type="ARBA" id="ARBA00022692"/>
    </source>
</evidence>
<dbReference type="AlphaFoldDB" id="A0A8B9BN70"/>
<protein>
    <submittedName>
        <fullName evidence="14">Uncharacterized protein</fullName>
    </submittedName>
</protein>
<keyword evidence="4" id="KW-0732">Signal</keyword>
<comment type="subcellular location">
    <subcellularLocation>
        <location evidence="1">Membrane</location>
        <topology evidence="1">Single-pass type I membrane protein</topology>
    </subcellularLocation>
</comment>
<dbReference type="FunFam" id="2.60.40.10:FF:000142">
    <property type="entry name" value="V-set domain-containing T-cell activation inhibitor 1"/>
    <property type="match status" value="1"/>
</dbReference>
<dbReference type="InterPro" id="IPR043136">
    <property type="entry name" value="B30.2/SPRY_sf"/>
</dbReference>
<feature type="transmembrane region" description="Helical" evidence="11">
    <location>
        <begin position="251"/>
        <end position="275"/>
    </location>
</feature>
<dbReference type="SMART" id="SM00406">
    <property type="entry name" value="IGv"/>
    <property type="match status" value="1"/>
</dbReference>
<evidence type="ECO:0000313" key="14">
    <source>
        <dbReference type="Ensembl" id="ENSABRP00000006946.1"/>
    </source>
</evidence>
<dbReference type="Gene3D" id="2.60.40.10">
    <property type="entry name" value="Immunoglobulins"/>
    <property type="match status" value="2"/>
</dbReference>
<reference evidence="14" key="1">
    <citation type="submission" date="2025-08" db="UniProtKB">
        <authorList>
            <consortium name="Ensembl"/>
        </authorList>
    </citation>
    <scope>IDENTIFICATION</scope>
</reference>
<dbReference type="GO" id="GO:0001817">
    <property type="term" value="P:regulation of cytokine production"/>
    <property type="evidence" value="ECO:0007669"/>
    <property type="project" value="TreeGrafter"/>
</dbReference>
<dbReference type="SMART" id="SM00449">
    <property type="entry name" value="SPRY"/>
    <property type="match status" value="1"/>
</dbReference>
<sequence length="547" mass="61821">RIQLGERLLLSKHKHLVTFLVFLSHLVFIIQMGTENFEVISPRNVFGVVGLDIVLPCNVSSTKPLYDIEVQWKKITDGHIEDVYIWRNTVDKPGQKYMGRTELPKDGLASGNVSLTLKNVLPADEGMYSCIVNSKDWSADTTTMLSIAGWRFLWAGFEVFFEILGPRGQGIELACRSHGWFPKPTVEWVVQNKQMLSPDTEIHQDSKKLFNVLSRVTVTGQEVEEVTCQIQNYLAQAEKTTVRAAFPRTSAWILAFWILLTLTLLISAVSALLLFRGKIFFFLFASMKLTLGDKVVTEQNKRAWPFIHTMLGTCGCRYICTETRHKMCPSPHKDVGVWDSLLFVTNGSSSVFPVPITLDVAWKHPELALSPDRRTVHHEPSDQGSNIKCQLPIVVGREGFALGRHYWEVQVWDGLDWEVGVLAETVRDALIGESWEELPKHGVWSLRREKGKFWPEEANNVMHQNNAPLAAVGLYLDFEQSTLSFYNAGVSGRILEVSIEASVKLYPFLRPGLGKVGEKGKPLSINHNTGWDYPQKMQYDTVHGNHT</sequence>
<dbReference type="FunFam" id="2.60.40.10:FF:000088">
    <property type="entry name" value="Butyrophilin subfamily 1 member A1"/>
    <property type="match status" value="1"/>
</dbReference>
<dbReference type="InterPro" id="IPR013106">
    <property type="entry name" value="Ig_V-set"/>
</dbReference>
<dbReference type="Pfam" id="PF07686">
    <property type="entry name" value="V-set"/>
    <property type="match status" value="1"/>
</dbReference>
<dbReference type="Gene3D" id="2.60.120.920">
    <property type="match status" value="1"/>
</dbReference>
<comment type="similarity">
    <text evidence="10">Belongs to the SKINT family.</text>
</comment>
<dbReference type="InterPro" id="IPR036179">
    <property type="entry name" value="Ig-like_dom_sf"/>
</dbReference>
<keyword evidence="7" id="KW-1015">Disulfide bond</keyword>
<organism evidence="14 15">
    <name type="scientific">Anser brachyrhynchus</name>
    <name type="common">Pink-footed goose</name>
    <dbReference type="NCBI Taxonomy" id="132585"/>
    <lineage>
        <taxon>Eukaryota</taxon>
        <taxon>Metazoa</taxon>
        <taxon>Chordata</taxon>
        <taxon>Craniata</taxon>
        <taxon>Vertebrata</taxon>
        <taxon>Euteleostomi</taxon>
        <taxon>Archelosauria</taxon>
        <taxon>Archosauria</taxon>
        <taxon>Dinosauria</taxon>
        <taxon>Saurischia</taxon>
        <taxon>Theropoda</taxon>
        <taxon>Coelurosauria</taxon>
        <taxon>Aves</taxon>
        <taxon>Neognathae</taxon>
        <taxon>Galloanserae</taxon>
        <taxon>Anseriformes</taxon>
        <taxon>Anatidae</taxon>
        <taxon>Anserinae</taxon>
        <taxon>Anser</taxon>
    </lineage>
</organism>
<dbReference type="PANTHER" id="PTHR24100">
    <property type="entry name" value="BUTYROPHILIN"/>
    <property type="match status" value="1"/>
</dbReference>
<accession>A0A8B9BN70</accession>
<evidence type="ECO:0000256" key="1">
    <source>
        <dbReference type="ARBA" id="ARBA00004479"/>
    </source>
</evidence>
<feature type="transmembrane region" description="Helical" evidence="11">
    <location>
        <begin position="16"/>
        <end position="34"/>
    </location>
</feature>
<dbReference type="Proteomes" id="UP000694426">
    <property type="component" value="Unplaced"/>
</dbReference>
<keyword evidence="9" id="KW-0393">Immunoglobulin domain</keyword>
<evidence type="ECO:0000256" key="11">
    <source>
        <dbReference type="SAM" id="Phobius"/>
    </source>
</evidence>
<evidence type="ECO:0000256" key="4">
    <source>
        <dbReference type="ARBA" id="ARBA00022729"/>
    </source>
</evidence>
<dbReference type="InterPro" id="IPR003599">
    <property type="entry name" value="Ig_sub"/>
</dbReference>
<dbReference type="Pfam" id="PF00622">
    <property type="entry name" value="SPRY"/>
    <property type="match status" value="1"/>
</dbReference>
<dbReference type="InterPro" id="IPR053896">
    <property type="entry name" value="BTN3A2-like_Ig-C"/>
</dbReference>
<keyword evidence="8" id="KW-0325">Glycoprotein</keyword>
<dbReference type="GO" id="GO:0050863">
    <property type="term" value="P:regulation of T cell activation"/>
    <property type="evidence" value="ECO:0007669"/>
    <property type="project" value="UniProtKB-ARBA"/>
</dbReference>